<evidence type="ECO:0000313" key="4">
    <source>
        <dbReference type="Proteomes" id="UP000215914"/>
    </source>
</evidence>
<feature type="compositionally biased region" description="Basic and acidic residues" evidence="1">
    <location>
        <begin position="300"/>
        <end position="313"/>
    </location>
</feature>
<dbReference type="InParanoid" id="A0A251UU36"/>
<reference evidence="2" key="3">
    <citation type="submission" date="2020-06" db="EMBL/GenBank/DDBJ databases">
        <title>Helianthus annuus Genome sequencing and assembly Release 2.</title>
        <authorList>
            <person name="Gouzy J."/>
            <person name="Langlade N."/>
            <person name="Munos S."/>
        </authorList>
    </citation>
    <scope>NUCLEOTIDE SEQUENCE</scope>
    <source>
        <tissue evidence="2">Leaves</tissue>
    </source>
</reference>
<gene>
    <name evidence="3" type="ORF">HannXRQ_Chr05g0157961</name>
    <name evidence="2" type="ORF">HanXRQr2_Chr05g0230701</name>
</gene>
<feature type="region of interest" description="Disordered" evidence="1">
    <location>
        <begin position="258"/>
        <end position="313"/>
    </location>
</feature>
<organism evidence="3 4">
    <name type="scientific">Helianthus annuus</name>
    <name type="common">Common sunflower</name>
    <dbReference type="NCBI Taxonomy" id="4232"/>
    <lineage>
        <taxon>Eukaryota</taxon>
        <taxon>Viridiplantae</taxon>
        <taxon>Streptophyta</taxon>
        <taxon>Embryophyta</taxon>
        <taxon>Tracheophyta</taxon>
        <taxon>Spermatophyta</taxon>
        <taxon>Magnoliopsida</taxon>
        <taxon>eudicotyledons</taxon>
        <taxon>Gunneridae</taxon>
        <taxon>Pentapetalae</taxon>
        <taxon>asterids</taxon>
        <taxon>campanulids</taxon>
        <taxon>Asterales</taxon>
        <taxon>Asteraceae</taxon>
        <taxon>Asteroideae</taxon>
        <taxon>Heliantheae alliance</taxon>
        <taxon>Heliantheae</taxon>
        <taxon>Helianthus</taxon>
    </lineage>
</organism>
<keyword evidence="4" id="KW-1185">Reference proteome</keyword>
<protein>
    <submittedName>
        <fullName evidence="3">Uncharacterized protein</fullName>
    </submittedName>
</protein>
<reference evidence="2 4" key="1">
    <citation type="journal article" date="2017" name="Nature">
        <title>The sunflower genome provides insights into oil metabolism, flowering and Asterid evolution.</title>
        <authorList>
            <person name="Badouin H."/>
            <person name="Gouzy J."/>
            <person name="Grassa C.J."/>
            <person name="Murat F."/>
            <person name="Staton S.E."/>
            <person name="Cottret L."/>
            <person name="Lelandais-Briere C."/>
            <person name="Owens G.L."/>
            <person name="Carrere S."/>
            <person name="Mayjonade B."/>
            <person name="Legrand L."/>
            <person name="Gill N."/>
            <person name="Kane N.C."/>
            <person name="Bowers J.E."/>
            <person name="Hubner S."/>
            <person name="Bellec A."/>
            <person name="Berard A."/>
            <person name="Berges H."/>
            <person name="Blanchet N."/>
            <person name="Boniface M.C."/>
            <person name="Brunel D."/>
            <person name="Catrice O."/>
            <person name="Chaidir N."/>
            <person name="Claudel C."/>
            <person name="Donnadieu C."/>
            <person name="Faraut T."/>
            <person name="Fievet G."/>
            <person name="Helmstetter N."/>
            <person name="King M."/>
            <person name="Knapp S.J."/>
            <person name="Lai Z."/>
            <person name="Le Paslier M.C."/>
            <person name="Lippi Y."/>
            <person name="Lorenzon L."/>
            <person name="Mandel J.R."/>
            <person name="Marage G."/>
            <person name="Marchand G."/>
            <person name="Marquand E."/>
            <person name="Bret-Mestries E."/>
            <person name="Morien E."/>
            <person name="Nambeesan S."/>
            <person name="Nguyen T."/>
            <person name="Pegot-Espagnet P."/>
            <person name="Pouilly N."/>
            <person name="Raftis F."/>
            <person name="Sallet E."/>
            <person name="Schiex T."/>
            <person name="Thomas J."/>
            <person name="Vandecasteele C."/>
            <person name="Vares D."/>
            <person name="Vear F."/>
            <person name="Vautrin S."/>
            <person name="Crespi M."/>
            <person name="Mangin B."/>
            <person name="Burke J.M."/>
            <person name="Salse J."/>
            <person name="Munos S."/>
            <person name="Vincourt P."/>
            <person name="Rieseberg L.H."/>
            <person name="Langlade N.B."/>
        </authorList>
    </citation>
    <scope>NUCLEOTIDE SEQUENCE [LARGE SCALE GENOMIC DNA]</scope>
    <source>
        <strain evidence="4">cv. SF193</strain>
        <tissue evidence="2">Leaves</tissue>
    </source>
</reference>
<dbReference type="EMBL" id="MNCJ02000320">
    <property type="protein sequence ID" value="KAF5807181.1"/>
    <property type="molecule type" value="Genomic_DNA"/>
</dbReference>
<proteinExistence type="predicted"/>
<evidence type="ECO:0000313" key="2">
    <source>
        <dbReference type="EMBL" id="KAF5807181.1"/>
    </source>
</evidence>
<sequence length="313" mass="33477">MVCSDFRKLAPPLVDSQKRIDAIRLLPEAERSFNPSPPTPSPLSSVNMSDSSKVPVYLDLDELDSYPTPTIVKKEAPAATSSKPLPAPKANPRTRASTAKKRKGLEVSAPSSEGFSYDELSFTDSLEPMTSFLNKGLQHLLHLYNDACGTVALHEARIKQLESTVADQGAIAEAKSRHYESLLKKVTQEAEVKLATVQMDHDQAMINFREGIKTSAIVSLLQARIKMAYEAKETGLVCPSWPIESWVAKLKELGGKAVPFPSEAGESSKSAEVADQAGDKKDAGADAGEDAGQDAGEDVGAEKPGKAGEDAAV</sequence>
<dbReference type="EMBL" id="CM007894">
    <property type="protein sequence ID" value="OTG26376.1"/>
    <property type="molecule type" value="Genomic_DNA"/>
</dbReference>
<dbReference type="Proteomes" id="UP000215914">
    <property type="component" value="Chromosome 5"/>
</dbReference>
<feature type="region of interest" description="Disordered" evidence="1">
    <location>
        <begin position="69"/>
        <end position="110"/>
    </location>
</feature>
<dbReference type="Gramene" id="mRNA:HanXRQr2_Chr05g0230701">
    <property type="protein sequence ID" value="mRNA:HanXRQr2_Chr05g0230701"/>
    <property type="gene ID" value="HanXRQr2_Chr05g0230701"/>
</dbReference>
<reference evidence="3" key="2">
    <citation type="submission" date="2017-02" db="EMBL/GenBank/DDBJ databases">
        <title>Sunflower complete genome.</title>
        <authorList>
            <person name="Langlade N."/>
            <person name="Munos S."/>
        </authorList>
    </citation>
    <scope>NUCLEOTIDE SEQUENCE [LARGE SCALE GENOMIC DNA]</scope>
    <source>
        <tissue evidence="3">Leaves</tissue>
    </source>
</reference>
<dbReference type="AlphaFoldDB" id="A0A251UU36"/>
<evidence type="ECO:0000256" key="1">
    <source>
        <dbReference type="SAM" id="MobiDB-lite"/>
    </source>
</evidence>
<evidence type="ECO:0000313" key="3">
    <source>
        <dbReference type="EMBL" id="OTG26376.1"/>
    </source>
</evidence>
<feature type="region of interest" description="Disordered" evidence="1">
    <location>
        <begin position="27"/>
        <end position="50"/>
    </location>
</feature>
<name>A0A251UU36_HELAN</name>
<accession>A0A251UU36</accession>
<feature type="compositionally biased region" description="Acidic residues" evidence="1">
    <location>
        <begin position="287"/>
        <end position="299"/>
    </location>
</feature>